<proteinExistence type="predicted"/>
<accession>A0A699SA96</accession>
<protein>
    <submittedName>
        <fullName evidence="2">Uncharacterized protein</fullName>
    </submittedName>
</protein>
<feature type="compositionally biased region" description="Acidic residues" evidence="1">
    <location>
        <begin position="98"/>
        <end position="108"/>
    </location>
</feature>
<reference evidence="2" key="1">
    <citation type="journal article" date="2019" name="Sci. Rep.">
        <title>Draft genome of Tanacetum cinerariifolium, the natural source of mosquito coil.</title>
        <authorList>
            <person name="Yamashiro T."/>
            <person name="Shiraishi A."/>
            <person name="Satake H."/>
            <person name="Nakayama K."/>
        </authorList>
    </citation>
    <scope>NUCLEOTIDE SEQUENCE</scope>
</reference>
<organism evidence="2">
    <name type="scientific">Tanacetum cinerariifolium</name>
    <name type="common">Dalmatian daisy</name>
    <name type="synonym">Chrysanthemum cinerariifolium</name>
    <dbReference type="NCBI Taxonomy" id="118510"/>
    <lineage>
        <taxon>Eukaryota</taxon>
        <taxon>Viridiplantae</taxon>
        <taxon>Streptophyta</taxon>
        <taxon>Embryophyta</taxon>
        <taxon>Tracheophyta</taxon>
        <taxon>Spermatophyta</taxon>
        <taxon>Magnoliopsida</taxon>
        <taxon>eudicotyledons</taxon>
        <taxon>Gunneridae</taxon>
        <taxon>Pentapetalae</taxon>
        <taxon>asterids</taxon>
        <taxon>campanulids</taxon>
        <taxon>Asterales</taxon>
        <taxon>Asteraceae</taxon>
        <taxon>Asteroideae</taxon>
        <taxon>Anthemideae</taxon>
        <taxon>Anthemidinae</taxon>
        <taxon>Tanacetum</taxon>
    </lineage>
</organism>
<name>A0A699SA96_TANCI</name>
<evidence type="ECO:0000256" key="1">
    <source>
        <dbReference type="SAM" id="MobiDB-lite"/>
    </source>
</evidence>
<dbReference type="EMBL" id="BKCJ011148513">
    <property type="protein sequence ID" value="GFC94411.1"/>
    <property type="molecule type" value="Genomic_DNA"/>
</dbReference>
<comment type="caution">
    <text evidence="2">The sequence shown here is derived from an EMBL/GenBank/DDBJ whole genome shotgun (WGS) entry which is preliminary data.</text>
</comment>
<feature type="region of interest" description="Disordered" evidence="1">
    <location>
        <begin position="75"/>
        <end position="116"/>
    </location>
</feature>
<gene>
    <name evidence="2" type="ORF">Tci_866381</name>
</gene>
<evidence type="ECO:0000313" key="2">
    <source>
        <dbReference type="EMBL" id="GFC94411.1"/>
    </source>
</evidence>
<dbReference type="AlphaFoldDB" id="A0A699SA96"/>
<sequence>MTGAFRQKKNRPTMPSWYLLLQVLPVLKMRYQSGIGYHAVLSPYTGTFIPPKLDLVFHVAPNVNKTIHTAFNVELSPTKPNQDLPHSHRPSAPIIEDWVSDSEDESEAEPSQNDLS</sequence>
<feature type="non-terminal residue" evidence="2">
    <location>
        <position position="116"/>
    </location>
</feature>